<evidence type="ECO:0000256" key="2">
    <source>
        <dbReference type="ARBA" id="ARBA00023315"/>
    </source>
</evidence>
<dbReference type="InterPro" id="IPR050832">
    <property type="entry name" value="Bact_Acetyltransf"/>
</dbReference>
<gene>
    <name evidence="4" type="ORF">DDZ18_11490</name>
</gene>
<dbReference type="OrthoDB" id="9806849at2"/>
<evidence type="ECO:0000313" key="5">
    <source>
        <dbReference type="Proteomes" id="UP000245168"/>
    </source>
</evidence>
<evidence type="ECO:0000256" key="1">
    <source>
        <dbReference type="ARBA" id="ARBA00022679"/>
    </source>
</evidence>
<name>A0A2U2BS33_9PROT</name>
<keyword evidence="2" id="KW-0012">Acyltransferase</keyword>
<dbReference type="PANTHER" id="PTHR43877">
    <property type="entry name" value="AMINOALKYLPHOSPHONATE N-ACETYLTRANSFERASE-RELATED-RELATED"/>
    <property type="match status" value="1"/>
</dbReference>
<dbReference type="GO" id="GO:0016747">
    <property type="term" value="F:acyltransferase activity, transferring groups other than amino-acyl groups"/>
    <property type="evidence" value="ECO:0007669"/>
    <property type="project" value="InterPro"/>
</dbReference>
<dbReference type="InterPro" id="IPR000182">
    <property type="entry name" value="GNAT_dom"/>
</dbReference>
<proteinExistence type="predicted"/>
<dbReference type="SUPFAM" id="SSF55729">
    <property type="entry name" value="Acyl-CoA N-acyltransferases (Nat)"/>
    <property type="match status" value="1"/>
</dbReference>
<evidence type="ECO:0000259" key="3">
    <source>
        <dbReference type="PROSITE" id="PS51186"/>
    </source>
</evidence>
<comment type="caution">
    <text evidence="4">The sequence shown here is derived from an EMBL/GenBank/DDBJ whole genome shotgun (WGS) entry which is preliminary data.</text>
</comment>
<keyword evidence="5" id="KW-1185">Reference proteome</keyword>
<dbReference type="PANTHER" id="PTHR43877:SF2">
    <property type="entry name" value="AMINOALKYLPHOSPHONATE N-ACETYLTRANSFERASE-RELATED"/>
    <property type="match status" value="1"/>
</dbReference>
<dbReference type="Gene3D" id="3.40.630.30">
    <property type="match status" value="1"/>
</dbReference>
<dbReference type="EMBL" id="QEXV01000005">
    <property type="protein sequence ID" value="PWE16809.1"/>
    <property type="molecule type" value="Genomic_DNA"/>
</dbReference>
<protein>
    <submittedName>
        <fullName evidence="4">GNAT family N-acetyltransferase</fullName>
    </submittedName>
</protein>
<organism evidence="4 5">
    <name type="scientific">Marinicauda salina</name>
    <dbReference type="NCBI Taxonomy" id="2135793"/>
    <lineage>
        <taxon>Bacteria</taxon>
        <taxon>Pseudomonadati</taxon>
        <taxon>Pseudomonadota</taxon>
        <taxon>Alphaproteobacteria</taxon>
        <taxon>Maricaulales</taxon>
        <taxon>Maricaulaceae</taxon>
        <taxon>Marinicauda</taxon>
    </lineage>
</organism>
<dbReference type="Proteomes" id="UP000245168">
    <property type="component" value="Unassembled WGS sequence"/>
</dbReference>
<dbReference type="InterPro" id="IPR016181">
    <property type="entry name" value="Acyl_CoA_acyltransferase"/>
</dbReference>
<dbReference type="CDD" id="cd04301">
    <property type="entry name" value="NAT_SF"/>
    <property type="match status" value="1"/>
</dbReference>
<dbReference type="PROSITE" id="PS51186">
    <property type="entry name" value="GNAT"/>
    <property type="match status" value="1"/>
</dbReference>
<keyword evidence="1 4" id="KW-0808">Transferase</keyword>
<dbReference type="Pfam" id="PF00583">
    <property type="entry name" value="Acetyltransf_1"/>
    <property type="match status" value="1"/>
</dbReference>
<dbReference type="AlphaFoldDB" id="A0A2U2BS33"/>
<reference evidence="5" key="1">
    <citation type="submission" date="2018-05" db="EMBL/GenBank/DDBJ databases">
        <authorList>
            <person name="Liu B.-T."/>
        </authorList>
    </citation>
    <scope>NUCLEOTIDE SEQUENCE [LARGE SCALE GENOMIC DNA]</scope>
    <source>
        <strain evidence="5">WD6-1</strain>
    </source>
</reference>
<dbReference type="RefSeq" id="WP_109253532.1">
    <property type="nucleotide sequence ID" value="NZ_QEXV01000005.1"/>
</dbReference>
<feature type="domain" description="N-acetyltransferase" evidence="3">
    <location>
        <begin position="10"/>
        <end position="153"/>
    </location>
</feature>
<sequence length="160" mass="17475">MASSARADAPVLRPARSDERDALDALILRSKAWWGYDAAMMAVMARWLRADPDAIEDGRCRVAEAGEQRLGVAQLGRLENGAVELELLFIDPAAIGSGVGRALYDWAREAARRAGATRMTILADPQSRGFYEAMGARFVEDRPSQAVPGRTLPWLEHPLG</sequence>
<accession>A0A2U2BS33</accession>
<evidence type="ECO:0000313" key="4">
    <source>
        <dbReference type="EMBL" id="PWE16809.1"/>
    </source>
</evidence>